<name>E4X1M1_OIKDI</name>
<dbReference type="EMBL" id="FN653021">
    <property type="protein sequence ID" value="CBY23338.1"/>
    <property type="molecule type" value="Genomic_DNA"/>
</dbReference>
<evidence type="ECO:0000313" key="1">
    <source>
        <dbReference type="EMBL" id="CBY23338.1"/>
    </source>
</evidence>
<keyword evidence="2" id="KW-1185">Reference proteome</keyword>
<reference evidence="1" key="1">
    <citation type="journal article" date="2010" name="Science">
        <title>Plasticity of animal genome architecture unmasked by rapid evolution of a pelagic tunicate.</title>
        <authorList>
            <person name="Denoeud F."/>
            <person name="Henriet S."/>
            <person name="Mungpakdee S."/>
            <person name="Aury J.M."/>
            <person name="Da Silva C."/>
            <person name="Brinkmann H."/>
            <person name="Mikhaleva J."/>
            <person name="Olsen L.C."/>
            <person name="Jubin C."/>
            <person name="Canestro C."/>
            <person name="Bouquet J.M."/>
            <person name="Danks G."/>
            <person name="Poulain J."/>
            <person name="Campsteijn C."/>
            <person name="Adamski M."/>
            <person name="Cross I."/>
            <person name="Yadetie F."/>
            <person name="Muffato M."/>
            <person name="Louis A."/>
            <person name="Butcher S."/>
            <person name="Tsagkogeorga G."/>
            <person name="Konrad A."/>
            <person name="Singh S."/>
            <person name="Jensen M.F."/>
            <person name="Cong E.H."/>
            <person name="Eikeseth-Otteraa H."/>
            <person name="Noel B."/>
            <person name="Anthouard V."/>
            <person name="Porcel B.M."/>
            <person name="Kachouri-Lafond R."/>
            <person name="Nishino A."/>
            <person name="Ugolini M."/>
            <person name="Chourrout P."/>
            <person name="Nishida H."/>
            <person name="Aasland R."/>
            <person name="Huzurbazar S."/>
            <person name="Westhof E."/>
            <person name="Delsuc F."/>
            <person name="Lehrach H."/>
            <person name="Reinhardt R."/>
            <person name="Weissenbach J."/>
            <person name="Roy S.W."/>
            <person name="Artiguenave F."/>
            <person name="Postlethwait J.H."/>
            <person name="Manak J.R."/>
            <person name="Thompson E.M."/>
            <person name="Jaillon O."/>
            <person name="Du Pasquier L."/>
            <person name="Boudinot P."/>
            <person name="Liberles D.A."/>
            <person name="Volff J.N."/>
            <person name="Philippe H."/>
            <person name="Lenhard B."/>
            <person name="Roest Crollius H."/>
            <person name="Wincker P."/>
            <person name="Chourrout D."/>
        </authorList>
    </citation>
    <scope>NUCLEOTIDE SEQUENCE [LARGE SCALE GENOMIC DNA]</scope>
</reference>
<dbReference type="AlphaFoldDB" id="E4X1M1"/>
<protein>
    <submittedName>
        <fullName evidence="1">Uncharacterized protein</fullName>
    </submittedName>
</protein>
<sequence>MGGCFSKKEREDYSFAHAISVPIAAVQQMNMTLIETRQPSTGYGDYDSDYSDQMNNEDIIMMEEMDACNDIYG</sequence>
<evidence type="ECO:0000313" key="2">
    <source>
        <dbReference type="Proteomes" id="UP000001307"/>
    </source>
</evidence>
<dbReference type="InParanoid" id="E4X1M1"/>
<organism evidence="1">
    <name type="scientific">Oikopleura dioica</name>
    <name type="common">Tunicate</name>
    <dbReference type="NCBI Taxonomy" id="34765"/>
    <lineage>
        <taxon>Eukaryota</taxon>
        <taxon>Metazoa</taxon>
        <taxon>Chordata</taxon>
        <taxon>Tunicata</taxon>
        <taxon>Appendicularia</taxon>
        <taxon>Copelata</taxon>
        <taxon>Oikopleuridae</taxon>
        <taxon>Oikopleura</taxon>
    </lineage>
</organism>
<dbReference type="Proteomes" id="UP000001307">
    <property type="component" value="Unassembled WGS sequence"/>
</dbReference>
<proteinExistence type="predicted"/>
<gene>
    <name evidence="1" type="ORF">GSOID_T00015769001</name>
</gene>
<accession>E4X1M1</accession>